<evidence type="ECO:0000313" key="2">
    <source>
        <dbReference type="EMBL" id="HGT99228.1"/>
    </source>
</evidence>
<name>A0A7J3N087_9CREN</name>
<evidence type="ECO:0000256" key="1">
    <source>
        <dbReference type="SAM" id="Phobius"/>
    </source>
</evidence>
<keyword evidence="1" id="KW-1133">Transmembrane helix</keyword>
<keyword evidence="1" id="KW-0812">Transmembrane</keyword>
<feature type="transmembrane region" description="Helical" evidence="1">
    <location>
        <begin position="133"/>
        <end position="156"/>
    </location>
</feature>
<feature type="transmembrane region" description="Helical" evidence="1">
    <location>
        <begin position="6"/>
        <end position="23"/>
    </location>
</feature>
<sequence length="164" mass="17867">MMYTPVINILAIAMGITLCFWGLQLTRIVSSIAFAVFLGYIAYIYAHSVLHNPVLSSVLTVSAVLIGFGLGFIMFRFAISLMFSYTIASIVTSNVYLVMALTIILTAIVYILSRYLLSLIISSTGSIIIYKSLIALGLSQIPAIVLAIVIGIIGLVNQLKRERI</sequence>
<dbReference type="EMBL" id="DTDH01000206">
    <property type="protein sequence ID" value="HGT99228.1"/>
    <property type="molecule type" value="Genomic_DNA"/>
</dbReference>
<evidence type="ECO:0008006" key="3">
    <source>
        <dbReference type="Google" id="ProtNLM"/>
    </source>
</evidence>
<feature type="transmembrane region" description="Helical" evidence="1">
    <location>
        <begin position="95"/>
        <end position="113"/>
    </location>
</feature>
<keyword evidence="1" id="KW-0472">Membrane</keyword>
<protein>
    <recommendedName>
        <fullName evidence="3">DUF4203 domain-containing protein</fullName>
    </recommendedName>
</protein>
<feature type="transmembrane region" description="Helical" evidence="1">
    <location>
        <begin position="58"/>
        <end position="83"/>
    </location>
</feature>
<reference evidence="2" key="1">
    <citation type="journal article" date="2020" name="mSystems">
        <title>Genome- and Community-Level Interaction Insights into Carbon Utilization and Element Cycling Functions of Hydrothermarchaeota in Hydrothermal Sediment.</title>
        <authorList>
            <person name="Zhou Z."/>
            <person name="Liu Y."/>
            <person name="Xu W."/>
            <person name="Pan J."/>
            <person name="Luo Z.H."/>
            <person name="Li M."/>
        </authorList>
    </citation>
    <scope>NUCLEOTIDE SEQUENCE [LARGE SCALE GENOMIC DNA]</scope>
    <source>
        <strain evidence="2">SpSt-688</strain>
    </source>
</reference>
<accession>A0A7J3N087</accession>
<feature type="transmembrane region" description="Helical" evidence="1">
    <location>
        <begin position="28"/>
        <end position="46"/>
    </location>
</feature>
<comment type="caution">
    <text evidence="2">The sequence shown here is derived from an EMBL/GenBank/DDBJ whole genome shotgun (WGS) entry which is preliminary data.</text>
</comment>
<proteinExistence type="predicted"/>
<organism evidence="2">
    <name type="scientific">Ignisphaera aggregans</name>
    <dbReference type="NCBI Taxonomy" id="334771"/>
    <lineage>
        <taxon>Archaea</taxon>
        <taxon>Thermoproteota</taxon>
        <taxon>Thermoprotei</taxon>
        <taxon>Desulfurococcales</taxon>
        <taxon>Desulfurococcaceae</taxon>
        <taxon>Ignisphaera</taxon>
    </lineage>
</organism>
<dbReference type="AlphaFoldDB" id="A0A7J3N087"/>
<gene>
    <name evidence="2" type="ORF">ENU64_07375</name>
</gene>